<evidence type="ECO:0000313" key="2">
    <source>
        <dbReference type="Proteomes" id="UP001214441"/>
    </source>
</evidence>
<gene>
    <name evidence="1" type="ORF">NMN56_022035</name>
</gene>
<comment type="caution">
    <text evidence="1">The sequence shown here is derived from an EMBL/GenBank/DDBJ whole genome shotgun (WGS) entry which is preliminary data.</text>
</comment>
<evidence type="ECO:0000313" key="1">
    <source>
        <dbReference type="EMBL" id="MDJ1134593.1"/>
    </source>
</evidence>
<proteinExistence type="predicted"/>
<sequence>MKNGSYFPGRGTLVEETFLKGEAKGIAKGIAQGITEERARFVLLVLDNREIPLTESQRVRITACTDPDQLDHWVKRAMTVTHADELLDGADKTEAGNSTSG</sequence>
<dbReference type="EMBL" id="JANCPR020000022">
    <property type="protein sequence ID" value="MDJ1134593.1"/>
    <property type="molecule type" value="Genomic_DNA"/>
</dbReference>
<organism evidence="1 2">
    <name type="scientific">Streptomyces iconiensis</name>
    <dbReference type="NCBI Taxonomy" id="1384038"/>
    <lineage>
        <taxon>Bacteria</taxon>
        <taxon>Bacillati</taxon>
        <taxon>Actinomycetota</taxon>
        <taxon>Actinomycetes</taxon>
        <taxon>Kitasatosporales</taxon>
        <taxon>Streptomycetaceae</taxon>
        <taxon>Streptomyces</taxon>
    </lineage>
</organism>
<dbReference type="Proteomes" id="UP001214441">
    <property type="component" value="Unassembled WGS sequence"/>
</dbReference>
<evidence type="ECO:0008006" key="3">
    <source>
        <dbReference type="Google" id="ProtNLM"/>
    </source>
</evidence>
<protein>
    <recommendedName>
        <fullName evidence="3">Transposase</fullName>
    </recommendedName>
</protein>
<reference evidence="1 2" key="1">
    <citation type="submission" date="2023-05" db="EMBL/GenBank/DDBJ databases">
        <title>Streptantibioticus silvisoli sp. nov., acidotolerant actinomycetes 1 from pine litter.</title>
        <authorList>
            <person name="Swiecimska M."/>
            <person name="Golinska P."/>
            <person name="Sangal V."/>
            <person name="Wachnowicz B."/>
            <person name="Goodfellow M."/>
        </authorList>
    </citation>
    <scope>NUCLEOTIDE SEQUENCE [LARGE SCALE GENOMIC DNA]</scope>
    <source>
        <strain evidence="1 2">DSM 42109</strain>
    </source>
</reference>
<keyword evidence="2" id="KW-1185">Reference proteome</keyword>
<name>A0ABT7A1U8_9ACTN</name>
<dbReference type="RefSeq" id="WP_274040994.1">
    <property type="nucleotide sequence ID" value="NZ_JANCPR020000022.1"/>
</dbReference>
<accession>A0ABT7A1U8</accession>